<keyword evidence="1" id="KW-0812">Transmembrane</keyword>
<reference evidence="2 3" key="1">
    <citation type="submission" date="2016-10" db="EMBL/GenBank/DDBJ databases">
        <title>Comparative genomics of Bacillus thuringiensis reveals a path to pathogens against multiple invertebrate hosts.</title>
        <authorList>
            <person name="Zheng J."/>
            <person name="Gao Q."/>
            <person name="Liu H."/>
            <person name="Peng D."/>
            <person name="Ruan L."/>
            <person name="Sun M."/>
        </authorList>
    </citation>
    <scope>NUCLEOTIDE SEQUENCE [LARGE SCALE GENOMIC DNA]</scope>
    <source>
        <strain evidence="2">BGSC 4AC1</strain>
    </source>
</reference>
<organism evidence="2 3">
    <name type="scientific">Bacillus thuringiensis serovar mexicanensis</name>
    <dbReference type="NCBI Taxonomy" id="180868"/>
    <lineage>
        <taxon>Bacteria</taxon>
        <taxon>Bacillati</taxon>
        <taxon>Bacillota</taxon>
        <taxon>Bacilli</taxon>
        <taxon>Bacillales</taxon>
        <taxon>Bacillaceae</taxon>
        <taxon>Bacillus</taxon>
        <taxon>Bacillus cereus group</taxon>
    </lineage>
</organism>
<name>A0A242WCQ6_BACTU</name>
<dbReference type="EMBL" id="NFCF01000058">
    <property type="protein sequence ID" value="OTW51783.1"/>
    <property type="molecule type" value="Genomic_DNA"/>
</dbReference>
<feature type="transmembrane region" description="Helical" evidence="1">
    <location>
        <begin position="33"/>
        <end position="52"/>
    </location>
</feature>
<sequence length="88" mass="9969">MTFIMIQIGIAIFLLFIIGLIYKVIGKKINSKFSMYFLVIIVFFALLFLVISEINTSGFTDLKVLVFLPLIVLSLILLIINAIKSKKI</sequence>
<feature type="transmembrane region" description="Helical" evidence="1">
    <location>
        <begin position="6"/>
        <end position="26"/>
    </location>
</feature>
<keyword evidence="1" id="KW-1133">Transmembrane helix</keyword>
<dbReference type="Proteomes" id="UP000195152">
    <property type="component" value="Unassembled WGS sequence"/>
</dbReference>
<accession>A0A242WCQ6</accession>
<gene>
    <name evidence="2" type="ORF">BK699_06575</name>
</gene>
<feature type="transmembrane region" description="Helical" evidence="1">
    <location>
        <begin position="64"/>
        <end position="83"/>
    </location>
</feature>
<evidence type="ECO:0000256" key="1">
    <source>
        <dbReference type="SAM" id="Phobius"/>
    </source>
</evidence>
<comment type="caution">
    <text evidence="2">The sequence shown here is derived from an EMBL/GenBank/DDBJ whole genome shotgun (WGS) entry which is preliminary data.</text>
</comment>
<protein>
    <submittedName>
        <fullName evidence="2">Uncharacterized protein</fullName>
    </submittedName>
</protein>
<keyword evidence="1" id="KW-0472">Membrane</keyword>
<evidence type="ECO:0000313" key="3">
    <source>
        <dbReference type="Proteomes" id="UP000195152"/>
    </source>
</evidence>
<dbReference type="AlphaFoldDB" id="A0A242WCQ6"/>
<evidence type="ECO:0000313" key="2">
    <source>
        <dbReference type="EMBL" id="OTW51783.1"/>
    </source>
</evidence>
<proteinExistence type="predicted"/>